<dbReference type="InterPro" id="IPR036881">
    <property type="entry name" value="Glyco_hydro_3_C_sf"/>
</dbReference>
<gene>
    <name evidence="9" type="ORF">Aco03nite_094700</name>
</gene>
<evidence type="ECO:0000256" key="5">
    <source>
        <dbReference type="ARBA" id="ARBA00022801"/>
    </source>
</evidence>
<proteinExistence type="inferred from homology"/>
<keyword evidence="4" id="KW-0732">Signal</keyword>
<sequence>MLPYQDPALPIDQRVEDLLSRMTLPDKAGQLFQPLTLVGGFDDPGFMGAPPLGELLDRRVSHVNILSATSARDIAAWHNAVQERALRHPLGIPVTVASDPRHHFTDNPATAMLAGPFAQFPEPLGLAAIGSEDLITRFGDLTRREYLAVGIRAALHPQIDLTTDPRWARQSTTFGEDAALTSRLGVAYIKALQGTGLGADSISVMAKHFPGGGAQKDGEDPHFPYGKEQVYPGGKFDLHLQPFRDAIAAGVAQLMPYYGVPVGMGFEEVAFGFNKDVITGLLRETLGYDGIVCTDWGILSNTFWGVEHLTYQERMAKSLEAGVDQFGGEHRTGDLVELVKNGVVAESRLDVSVRRLLRDKFRLGLFDTPFVDVERAQAVVGSAASRELGLATQAAAYTLLTNAEDGAARLPLASGLRVYAEGLSQADLGDRATLVGTVDEADVAVLRLSAPYEKRGEPMSVESFFHAGSLAFPPEDLDRIRAVAAGTPTIVDVYLDRPAILADLTGSVPTILANFGSSAEALTRILFGEAAPEGNLPFDIPSSMAAVQASNPDEPFSTANPTFRFGHGLRYTA</sequence>
<evidence type="ECO:0000313" key="9">
    <source>
        <dbReference type="EMBL" id="GID61066.1"/>
    </source>
</evidence>
<comment type="similarity">
    <text evidence="2">Belongs to the glycosyl hydrolase 3 family.</text>
</comment>
<keyword evidence="5" id="KW-0378">Hydrolase</keyword>
<dbReference type="PRINTS" id="PR00133">
    <property type="entry name" value="GLHYDRLASE3"/>
</dbReference>
<name>A0ABQ3XRD1_9ACTN</name>
<dbReference type="SUPFAM" id="SSF51445">
    <property type="entry name" value="(Trans)glycosidases"/>
    <property type="match status" value="1"/>
</dbReference>
<dbReference type="SUPFAM" id="SSF52279">
    <property type="entry name" value="Beta-D-glucan exohydrolase, C-terminal domain"/>
    <property type="match status" value="1"/>
</dbReference>
<evidence type="ECO:0000256" key="6">
    <source>
        <dbReference type="ARBA" id="ARBA00023295"/>
    </source>
</evidence>
<feature type="domain" description="Glycoside hydrolase family 3 C-terminal" evidence="8">
    <location>
        <begin position="413"/>
        <end position="571"/>
    </location>
</feature>
<evidence type="ECO:0000256" key="2">
    <source>
        <dbReference type="ARBA" id="ARBA00005336"/>
    </source>
</evidence>
<accession>A0ABQ3XRD1</accession>
<dbReference type="InterPro" id="IPR036962">
    <property type="entry name" value="Glyco_hydro_3_N_sf"/>
</dbReference>
<dbReference type="PANTHER" id="PTHR30620:SF16">
    <property type="entry name" value="LYSOSOMAL BETA GLUCOSIDASE"/>
    <property type="match status" value="1"/>
</dbReference>
<dbReference type="Gene3D" id="3.40.50.1700">
    <property type="entry name" value="Glycoside hydrolase family 3 C-terminal domain"/>
    <property type="match status" value="1"/>
</dbReference>
<dbReference type="Proteomes" id="UP000612282">
    <property type="component" value="Unassembled WGS sequence"/>
</dbReference>
<evidence type="ECO:0000259" key="8">
    <source>
        <dbReference type="Pfam" id="PF01915"/>
    </source>
</evidence>
<evidence type="ECO:0000256" key="1">
    <source>
        <dbReference type="ARBA" id="ARBA00000448"/>
    </source>
</evidence>
<evidence type="ECO:0000313" key="10">
    <source>
        <dbReference type="Proteomes" id="UP000612282"/>
    </source>
</evidence>
<dbReference type="RefSeq" id="WP_239146006.1">
    <property type="nucleotide sequence ID" value="NZ_BAAAQE010000094.1"/>
</dbReference>
<dbReference type="InterPro" id="IPR001764">
    <property type="entry name" value="Glyco_hydro_3_N"/>
</dbReference>
<comment type="caution">
    <text evidence="9">The sequence shown here is derived from an EMBL/GenBank/DDBJ whole genome shotgun (WGS) entry which is preliminary data.</text>
</comment>
<dbReference type="InterPro" id="IPR017853">
    <property type="entry name" value="GH"/>
</dbReference>
<dbReference type="InterPro" id="IPR051915">
    <property type="entry name" value="Cellulose_Degrad_GH3"/>
</dbReference>
<protein>
    <recommendedName>
        <fullName evidence="3">beta-glucosidase</fullName>
        <ecNumber evidence="3">3.2.1.21</ecNumber>
    </recommendedName>
</protein>
<dbReference type="Pfam" id="PF00933">
    <property type="entry name" value="Glyco_hydro_3"/>
    <property type="match status" value="1"/>
</dbReference>
<organism evidence="9 10">
    <name type="scientific">Actinoplanes couchii</name>
    <dbReference type="NCBI Taxonomy" id="403638"/>
    <lineage>
        <taxon>Bacteria</taxon>
        <taxon>Bacillati</taxon>
        <taxon>Actinomycetota</taxon>
        <taxon>Actinomycetes</taxon>
        <taxon>Micromonosporales</taxon>
        <taxon>Micromonosporaceae</taxon>
        <taxon>Actinoplanes</taxon>
    </lineage>
</organism>
<dbReference type="PANTHER" id="PTHR30620">
    <property type="entry name" value="PERIPLASMIC BETA-GLUCOSIDASE-RELATED"/>
    <property type="match status" value="1"/>
</dbReference>
<evidence type="ECO:0000256" key="4">
    <source>
        <dbReference type="ARBA" id="ARBA00022729"/>
    </source>
</evidence>
<feature type="domain" description="Glycoside hydrolase family 3 N-terminal" evidence="7">
    <location>
        <begin position="70"/>
        <end position="358"/>
    </location>
</feature>
<dbReference type="Pfam" id="PF01915">
    <property type="entry name" value="Glyco_hydro_3_C"/>
    <property type="match status" value="1"/>
</dbReference>
<keyword evidence="10" id="KW-1185">Reference proteome</keyword>
<comment type="catalytic activity">
    <reaction evidence="1">
        <text>Hydrolysis of terminal, non-reducing beta-D-glucosyl residues with release of beta-D-glucose.</text>
        <dbReference type="EC" id="3.2.1.21"/>
    </reaction>
</comment>
<evidence type="ECO:0000256" key="3">
    <source>
        <dbReference type="ARBA" id="ARBA00012744"/>
    </source>
</evidence>
<reference evidence="9 10" key="1">
    <citation type="submission" date="2021-01" db="EMBL/GenBank/DDBJ databases">
        <title>Whole genome shotgun sequence of Actinoplanes couchii NBRC 106145.</title>
        <authorList>
            <person name="Komaki H."/>
            <person name="Tamura T."/>
        </authorList>
    </citation>
    <scope>NUCLEOTIDE SEQUENCE [LARGE SCALE GENOMIC DNA]</scope>
    <source>
        <strain evidence="9 10">NBRC 106145</strain>
    </source>
</reference>
<dbReference type="EC" id="3.2.1.21" evidence="3"/>
<evidence type="ECO:0000259" key="7">
    <source>
        <dbReference type="Pfam" id="PF00933"/>
    </source>
</evidence>
<dbReference type="Gene3D" id="3.20.20.300">
    <property type="entry name" value="Glycoside hydrolase, family 3, N-terminal domain"/>
    <property type="match status" value="1"/>
</dbReference>
<dbReference type="EMBL" id="BOMG01000118">
    <property type="protein sequence ID" value="GID61066.1"/>
    <property type="molecule type" value="Genomic_DNA"/>
</dbReference>
<dbReference type="InterPro" id="IPR002772">
    <property type="entry name" value="Glyco_hydro_3_C"/>
</dbReference>
<keyword evidence="6" id="KW-0326">Glycosidase</keyword>